<evidence type="ECO:0000259" key="4">
    <source>
        <dbReference type="PROSITE" id="PS50075"/>
    </source>
</evidence>
<feature type="domain" description="Carrier" evidence="4">
    <location>
        <begin position="4"/>
        <end position="79"/>
    </location>
</feature>
<evidence type="ECO:0000313" key="5">
    <source>
        <dbReference type="EMBL" id="MFC0518681.1"/>
    </source>
</evidence>
<dbReference type="PROSITE" id="PS50075">
    <property type="entry name" value="CARRIER"/>
    <property type="match status" value="1"/>
</dbReference>
<dbReference type="Pfam" id="PF00550">
    <property type="entry name" value="PP-binding"/>
    <property type="match status" value="1"/>
</dbReference>
<evidence type="ECO:0000256" key="1">
    <source>
        <dbReference type="ARBA" id="ARBA00022450"/>
    </source>
</evidence>
<sequence>MQIEEIIERINSFLAEEFEVDADKMVPTANLKETLDLDSLDYIDLVVVIESNFAFKVKPEDFTGIVTFQDFYDYVLSRVQPKELA</sequence>
<gene>
    <name evidence="3" type="primary">acpP</name>
    <name evidence="5" type="ORF">ACFFGT_30985</name>
</gene>
<dbReference type="PANTHER" id="PTHR20863:SF69">
    <property type="entry name" value="ACYL CARRIER PROTEIN"/>
    <property type="match status" value="1"/>
</dbReference>
<dbReference type="Gene3D" id="1.10.1200.10">
    <property type="entry name" value="ACP-like"/>
    <property type="match status" value="1"/>
</dbReference>
<comment type="similarity">
    <text evidence="3">Belongs to the acyl carrier protein (ACP) family.</text>
</comment>
<comment type="PTM">
    <text evidence="3">4'-phosphopantetheine is transferred from CoA to a specific serine of apo-ACP by AcpS. This modification is essential for activity because fatty acids are bound in thioester linkage to the sulfhydryl of the prosthetic group.</text>
</comment>
<dbReference type="Proteomes" id="UP001589828">
    <property type="component" value="Unassembled WGS sequence"/>
</dbReference>
<keyword evidence="3" id="KW-0444">Lipid biosynthesis</keyword>
<organism evidence="5 6">
    <name type="scientific">Mucilaginibacter angelicae</name>
    <dbReference type="NCBI Taxonomy" id="869718"/>
    <lineage>
        <taxon>Bacteria</taxon>
        <taxon>Pseudomonadati</taxon>
        <taxon>Bacteroidota</taxon>
        <taxon>Sphingobacteriia</taxon>
        <taxon>Sphingobacteriales</taxon>
        <taxon>Sphingobacteriaceae</taxon>
        <taxon>Mucilaginibacter</taxon>
    </lineage>
</organism>
<evidence type="ECO:0000313" key="6">
    <source>
        <dbReference type="Proteomes" id="UP001589828"/>
    </source>
</evidence>
<keyword evidence="3" id="KW-0963">Cytoplasm</keyword>
<keyword evidence="3" id="KW-0443">Lipid metabolism</keyword>
<dbReference type="InterPro" id="IPR009081">
    <property type="entry name" value="PP-bd_ACP"/>
</dbReference>
<reference evidence="5 6" key="1">
    <citation type="submission" date="2024-09" db="EMBL/GenBank/DDBJ databases">
        <authorList>
            <person name="Sun Q."/>
            <person name="Mori K."/>
        </authorList>
    </citation>
    <scope>NUCLEOTIDE SEQUENCE [LARGE SCALE GENOMIC DNA]</scope>
    <source>
        <strain evidence="5 6">NCAIM B.02415</strain>
    </source>
</reference>
<evidence type="ECO:0000256" key="3">
    <source>
        <dbReference type="HAMAP-Rule" id="MF_01217"/>
    </source>
</evidence>
<dbReference type="InterPro" id="IPR003231">
    <property type="entry name" value="ACP"/>
</dbReference>
<keyword evidence="3" id="KW-0276">Fatty acid metabolism</keyword>
<dbReference type="RefSeq" id="WP_121232894.1">
    <property type="nucleotide sequence ID" value="NZ_JBHLTS010000079.1"/>
</dbReference>
<comment type="subcellular location">
    <subcellularLocation>
        <location evidence="3">Cytoplasm</location>
    </subcellularLocation>
</comment>
<feature type="modified residue" description="O-(pantetheine 4'-phosphoryl)serine" evidence="3">
    <location>
        <position position="39"/>
    </location>
</feature>
<name>A0ABV6LGT9_9SPHI</name>
<proteinExistence type="inferred from homology"/>
<keyword evidence="6" id="KW-1185">Reference proteome</keyword>
<keyword evidence="3" id="KW-0275">Fatty acid biosynthesis</keyword>
<comment type="caution">
    <text evidence="5">The sequence shown here is derived from an EMBL/GenBank/DDBJ whole genome shotgun (WGS) entry which is preliminary data.</text>
</comment>
<dbReference type="EMBL" id="JBHLTS010000079">
    <property type="protein sequence ID" value="MFC0518681.1"/>
    <property type="molecule type" value="Genomic_DNA"/>
</dbReference>
<evidence type="ECO:0000256" key="2">
    <source>
        <dbReference type="ARBA" id="ARBA00022553"/>
    </source>
</evidence>
<dbReference type="InterPro" id="IPR036736">
    <property type="entry name" value="ACP-like_sf"/>
</dbReference>
<protein>
    <recommendedName>
        <fullName evidence="3">Acyl carrier protein</fullName>
        <shortName evidence="3">ACP</shortName>
    </recommendedName>
</protein>
<dbReference type="HAMAP" id="MF_01217">
    <property type="entry name" value="Acyl_carrier"/>
    <property type="match status" value="1"/>
</dbReference>
<comment type="pathway">
    <text evidence="3">Lipid metabolism; fatty acid biosynthesis.</text>
</comment>
<accession>A0ABV6LGT9</accession>
<comment type="function">
    <text evidence="3">Carrier of the growing fatty acid chain in fatty acid biosynthesis.</text>
</comment>
<keyword evidence="1 3" id="KW-0596">Phosphopantetheine</keyword>
<dbReference type="PANTHER" id="PTHR20863">
    <property type="entry name" value="ACYL CARRIER PROTEIN"/>
    <property type="match status" value="1"/>
</dbReference>
<dbReference type="SUPFAM" id="SSF47336">
    <property type="entry name" value="ACP-like"/>
    <property type="match status" value="1"/>
</dbReference>
<keyword evidence="2 3" id="KW-0597">Phosphoprotein</keyword>